<name>A0ABS1TV07_9BACI</name>
<dbReference type="InterPro" id="IPR002347">
    <property type="entry name" value="SDR_fam"/>
</dbReference>
<dbReference type="SUPFAM" id="SSF51735">
    <property type="entry name" value="NAD(P)-binding Rossmann-fold domains"/>
    <property type="match status" value="1"/>
</dbReference>
<gene>
    <name evidence="1" type="ORF">JK635_16125</name>
</gene>
<accession>A0ABS1TV07</accession>
<reference evidence="1 2" key="1">
    <citation type="submission" date="2021-01" db="EMBL/GenBank/DDBJ databases">
        <title>Genome public.</title>
        <authorList>
            <person name="Liu C."/>
            <person name="Sun Q."/>
        </authorList>
    </citation>
    <scope>NUCLEOTIDE SEQUENCE [LARGE SCALE GENOMIC DNA]</scope>
    <source>
        <strain evidence="1 2">YIM B02564</strain>
    </source>
</reference>
<sequence length="40" mass="4203">MPRVGESEEIAQVALFLASDESSFVNGTVLVADAGWTSAF</sequence>
<protein>
    <submittedName>
        <fullName evidence="1">SDR family oxidoreductase</fullName>
    </submittedName>
</protein>
<dbReference type="InterPro" id="IPR036291">
    <property type="entry name" value="NAD(P)-bd_dom_sf"/>
</dbReference>
<dbReference type="Proteomes" id="UP000623967">
    <property type="component" value="Unassembled WGS sequence"/>
</dbReference>
<dbReference type="EMBL" id="JAESWB010000233">
    <property type="protein sequence ID" value="MBL4953715.1"/>
    <property type="molecule type" value="Genomic_DNA"/>
</dbReference>
<dbReference type="Gene3D" id="3.40.50.720">
    <property type="entry name" value="NAD(P)-binding Rossmann-like Domain"/>
    <property type="match status" value="1"/>
</dbReference>
<keyword evidence="2" id="KW-1185">Reference proteome</keyword>
<organism evidence="1 2">
    <name type="scientific">Neobacillus paridis</name>
    <dbReference type="NCBI Taxonomy" id="2803862"/>
    <lineage>
        <taxon>Bacteria</taxon>
        <taxon>Bacillati</taxon>
        <taxon>Bacillota</taxon>
        <taxon>Bacilli</taxon>
        <taxon>Bacillales</taxon>
        <taxon>Bacillaceae</taxon>
        <taxon>Neobacillus</taxon>
    </lineage>
</organism>
<dbReference type="Pfam" id="PF13561">
    <property type="entry name" value="adh_short_C2"/>
    <property type="match status" value="1"/>
</dbReference>
<proteinExistence type="predicted"/>
<evidence type="ECO:0000313" key="1">
    <source>
        <dbReference type="EMBL" id="MBL4953715.1"/>
    </source>
</evidence>
<comment type="caution">
    <text evidence="1">The sequence shown here is derived from an EMBL/GenBank/DDBJ whole genome shotgun (WGS) entry which is preliminary data.</text>
</comment>
<evidence type="ECO:0000313" key="2">
    <source>
        <dbReference type="Proteomes" id="UP000623967"/>
    </source>
</evidence>